<dbReference type="Proteomes" id="UP001163046">
    <property type="component" value="Unassembled WGS sequence"/>
</dbReference>
<feature type="transmembrane region" description="Helical" evidence="10">
    <location>
        <begin position="193"/>
        <end position="220"/>
    </location>
</feature>
<keyword evidence="13" id="KW-1185">Reference proteome</keyword>
<dbReference type="InterPro" id="IPR000276">
    <property type="entry name" value="GPCR_Rhodpsn"/>
</dbReference>
<feature type="transmembrane region" description="Helical" evidence="10">
    <location>
        <begin position="241"/>
        <end position="262"/>
    </location>
</feature>
<evidence type="ECO:0000256" key="5">
    <source>
        <dbReference type="ARBA" id="ARBA00023040"/>
    </source>
</evidence>
<dbReference type="AlphaFoldDB" id="A0A9W9Z222"/>
<dbReference type="PANTHER" id="PTHR11866">
    <property type="entry name" value="G-PROTEIN COUPLED RECEPTOR FAMILY 1 MEMBER"/>
    <property type="match status" value="1"/>
</dbReference>
<keyword evidence="8" id="KW-0325">Glycoprotein</keyword>
<feature type="transmembrane region" description="Helical" evidence="10">
    <location>
        <begin position="282"/>
        <end position="301"/>
    </location>
</feature>
<protein>
    <submittedName>
        <fullName evidence="12">Prostaglandin E2 receptor EP4 subtype</fullName>
    </submittedName>
</protein>
<feature type="transmembrane region" description="Helical" evidence="10">
    <location>
        <begin position="103"/>
        <end position="125"/>
    </location>
</feature>
<keyword evidence="9" id="KW-0807">Transducer</keyword>
<evidence type="ECO:0000256" key="9">
    <source>
        <dbReference type="ARBA" id="ARBA00023224"/>
    </source>
</evidence>
<evidence type="ECO:0000256" key="6">
    <source>
        <dbReference type="ARBA" id="ARBA00023136"/>
    </source>
</evidence>
<sequence length="387" mass="43280">MSAKTFNGLHQSFNRTATSYKVEQNIFLGVCTIFSAFVTVVVNSVAAYYLLICKKGFFNRKQYNNFLMGLQAVMGIFLALTGYSWTAVAHFTGEWPAGNVGCLLGTFCLLFFGTMTVMITLVMSAERFIAMCCPFYYEQLIDFRKIVTAVVYILVHAAVLSSLPLMLNTVELTKQPIAVCLYSLSTHSLRETVVVHAFVCNFSLSILLMLILNVSVLKALKKMNRSVGVEIRAQFAGDRESIILSNLTGLMALSYSLCWLPIVVRVMLIYHANWQSIYFDLLAFSFSTADPFVHPVTCILVSQRYRAGYKAAMKEILSILGKWTCGWTCDPDKSLESGVSLDSQNRNLKLGAWKHALKINDKNEKDDTARQSFLELGVILEVVETPV</sequence>
<dbReference type="Gene3D" id="1.20.1070.10">
    <property type="entry name" value="Rhodopsin 7-helix transmembrane proteins"/>
    <property type="match status" value="1"/>
</dbReference>
<name>A0A9W9Z222_9CNID</name>
<keyword evidence="4 10" id="KW-1133">Transmembrane helix</keyword>
<comment type="caution">
    <text evidence="12">The sequence shown here is derived from an EMBL/GenBank/DDBJ whole genome shotgun (WGS) entry which is preliminary data.</text>
</comment>
<evidence type="ECO:0000313" key="12">
    <source>
        <dbReference type="EMBL" id="KAJ7373908.1"/>
    </source>
</evidence>
<dbReference type="EMBL" id="MU826829">
    <property type="protein sequence ID" value="KAJ7373908.1"/>
    <property type="molecule type" value="Genomic_DNA"/>
</dbReference>
<evidence type="ECO:0000259" key="11">
    <source>
        <dbReference type="PROSITE" id="PS50262"/>
    </source>
</evidence>
<evidence type="ECO:0000256" key="1">
    <source>
        <dbReference type="ARBA" id="ARBA00004651"/>
    </source>
</evidence>
<dbReference type="SUPFAM" id="SSF81321">
    <property type="entry name" value="Family A G protein-coupled receptor-like"/>
    <property type="match status" value="1"/>
</dbReference>
<evidence type="ECO:0000256" key="4">
    <source>
        <dbReference type="ARBA" id="ARBA00022989"/>
    </source>
</evidence>
<evidence type="ECO:0000256" key="7">
    <source>
        <dbReference type="ARBA" id="ARBA00023170"/>
    </source>
</evidence>
<reference evidence="12" key="1">
    <citation type="submission" date="2023-01" db="EMBL/GenBank/DDBJ databases">
        <title>Genome assembly of the deep-sea coral Lophelia pertusa.</title>
        <authorList>
            <person name="Herrera S."/>
            <person name="Cordes E."/>
        </authorList>
    </citation>
    <scope>NUCLEOTIDE SEQUENCE</scope>
    <source>
        <strain evidence="12">USNM1676648</strain>
        <tissue evidence="12">Polyp</tissue>
    </source>
</reference>
<evidence type="ECO:0000313" key="13">
    <source>
        <dbReference type="Proteomes" id="UP001163046"/>
    </source>
</evidence>
<feature type="transmembrane region" description="Helical" evidence="10">
    <location>
        <begin position="26"/>
        <end position="51"/>
    </location>
</feature>
<gene>
    <name evidence="12" type="primary">PTGER4</name>
    <name evidence="12" type="ORF">OS493_009233</name>
</gene>
<dbReference type="InterPro" id="IPR008365">
    <property type="entry name" value="Prostanoid_rcpt"/>
</dbReference>
<organism evidence="12 13">
    <name type="scientific">Desmophyllum pertusum</name>
    <dbReference type="NCBI Taxonomy" id="174260"/>
    <lineage>
        <taxon>Eukaryota</taxon>
        <taxon>Metazoa</taxon>
        <taxon>Cnidaria</taxon>
        <taxon>Anthozoa</taxon>
        <taxon>Hexacorallia</taxon>
        <taxon>Scleractinia</taxon>
        <taxon>Caryophylliina</taxon>
        <taxon>Caryophylliidae</taxon>
        <taxon>Desmophyllum</taxon>
    </lineage>
</organism>
<dbReference type="OrthoDB" id="5959154at2759"/>
<dbReference type="PROSITE" id="PS50262">
    <property type="entry name" value="G_PROTEIN_RECEP_F1_2"/>
    <property type="match status" value="1"/>
</dbReference>
<keyword evidence="3 10" id="KW-0812">Transmembrane</keyword>
<dbReference type="Pfam" id="PF00001">
    <property type="entry name" value="7tm_1"/>
    <property type="match status" value="1"/>
</dbReference>
<evidence type="ECO:0000256" key="3">
    <source>
        <dbReference type="ARBA" id="ARBA00022692"/>
    </source>
</evidence>
<feature type="domain" description="G-protein coupled receptors family 1 profile" evidence="11">
    <location>
        <begin position="43"/>
        <end position="298"/>
    </location>
</feature>
<comment type="subcellular location">
    <subcellularLocation>
        <location evidence="1">Cell membrane</location>
        <topology evidence="1">Multi-pass membrane protein</topology>
    </subcellularLocation>
</comment>
<keyword evidence="5" id="KW-0297">G-protein coupled receptor</keyword>
<dbReference type="GO" id="GO:0004930">
    <property type="term" value="F:G protein-coupled receptor activity"/>
    <property type="evidence" value="ECO:0007669"/>
    <property type="project" value="UniProtKB-KW"/>
</dbReference>
<feature type="transmembrane region" description="Helical" evidence="10">
    <location>
        <begin position="63"/>
        <end position="83"/>
    </location>
</feature>
<feature type="transmembrane region" description="Helical" evidence="10">
    <location>
        <begin position="146"/>
        <end position="167"/>
    </location>
</feature>
<evidence type="ECO:0000256" key="8">
    <source>
        <dbReference type="ARBA" id="ARBA00023180"/>
    </source>
</evidence>
<keyword evidence="7 12" id="KW-0675">Receptor</keyword>
<keyword evidence="6 10" id="KW-0472">Membrane</keyword>
<proteinExistence type="predicted"/>
<accession>A0A9W9Z222</accession>
<evidence type="ECO:0000256" key="10">
    <source>
        <dbReference type="SAM" id="Phobius"/>
    </source>
</evidence>
<dbReference type="GO" id="GO:0005886">
    <property type="term" value="C:plasma membrane"/>
    <property type="evidence" value="ECO:0007669"/>
    <property type="project" value="UniProtKB-SubCell"/>
</dbReference>
<keyword evidence="2" id="KW-1003">Cell membrane</keyword>
<dbReference type="CDD" id="cd00637">
    <property type="entry name" value="7tm_classA_rhodopsin-like"/>
    <property type="match status" value="1"/>
</dbReference>
<dbReference type="InterPro" id="IPR017452">
    <property type="entry name" value="GPCR_Rhodpsn_7TM"/>
</dbReference>
<evidence type="ECO:0000256" key="2">
    <source>
        <dbReference type="ARBA" id="ARBA00022475"/>
    </source>
</evidence>